<name>A0A061BPH9_BABBI</name>
<dbReference type="VEuPathDB" id="PiroplasmaDB:BBBOND_0000650"/>
<feature type="coiled-coil region" evidence="1">
    <location>
        <begin position="200"/>
        <end position="231"/>
    </location>
</feature>
<gene>
    <name evidence="3" type="ORF">BBBOND_0000650</name>
</gene>
<dbReference type="GeneID" id="24561642"/>
<reference evidence="3" key="2">
    <citation type="submission" date="2014-06" db="EMBL/GenBank/DDBJ databases">
        <authorList>
            <person name="Aslett M."/>
            <person name="De Silva Nishadi"/>
        </authorList>
    </citation>
    <scope>NUCLEOTIDE SEQUENCE</scope>
    <source>
        <strain evidence="3">Bond</strain>
    </source>
</reference>
<feature type="transmembrane region" description="Helical" evidence="2">
    <location>
        <begin position="1748"/>
        <end position="1771"/>
    </location>
</feature>
<evidence type="ECO:0000256" key="1">
    <source>
        <dbReference type="SAM" id="Coils"/>
    </source>
</evidence>
<dbReference type="RefSeq" id="XP_012770365.1">
    <property type="nucleotide sequence ID" value="XM_012914911.1"/>
</dbReference>
<keyword evidence="2" id="KW-1133">Transmembrane helix</keyword>
<evidence type="ECO:0008006" key="4">
    <source>
        <dbReference type="Google" id="ProtNLM"/>
    </source>
</evidence>
<sequence length="1810" mass="201987">MGFLSGVLSNIQGHLGQHKDAINTAIEALKQYKHAGKKGFNVAIGSVVAGVRKYNGFVKSSNERVSKPVVELLSYFTEESTGKFRLGFNAMQVDKVSDDTKQTDPEVTKADNLVTQCLAKADEFNGKLDFSVPKNIKTQNAINDLNHKLRERVHSVRETVKYETDRLTALSRKEKENYEAIVKMVNKLAGVQSCFKSEITQRVEGLFKKLKEDVQKIKEKLEAIYKELERGVSALDTWAWEADGFVSDVMMKVEKILEEVVNPAERKKSINYAAEYIKGQAMSMQEAGDAAKNAAQENVSTALTQVKAMNDALKMDLYTVKQEIQKAILKHVKEEIQTPYEKLEGKVKQDLTTLKDKIEIQLSPIVETSRNFSAQLAATKIAIDSAMKKVHDDMGKLQELKEFEKIKNSKNSGVAAPLLKAIGDSTDPFTPITAYFGNLNSKVIKKLRKAMEGIAKGIAMLGSPNKDISDSAIKDLKSKLHGLESIESEVPEISAIEQLHGMSTEVSALNLQSYATYMKSLISKLTPSPKSVSKAHLQSLLNAISAVAEAVSKHSEEVLKAVMESIRSQFKKEISSVSKVIYAKIANMKNGIESFSSDFNYAADQKAAGLAKLVSDFGNDINTKLKTLQTDLGETIFKNRHSHSAHNDYDLGNDLMLNFKRAYDALQEGEINEDTFKNKIEAILTAEIGGNILAEGGAVVNKISDLEKNKYPNYTEQINQDSLKHSDIKSMTGDLPNAIKQIETKVDDALGSIEDLKTQIVSHADDVKSKLAAMCEIVNKAAEGNSESAKGKLSELRSKIGRNTQKSLGDGVLMKIKNDLETLKNKNIHECISAATNFSTHAERLKTSTISSLQDIVDSQLNDCMAELTKQANTHYVTTMHYLLEQFADKVRGQLDKLPEAIEEDLATGFKGFMGAFQGQNGQAANYDNIEKLKDIVDRLSQKPTDYKENFEKLANKFQSFWQPLHDYVTAEIKRVHAANKERNNPKPSGDGQLYTSKLDVVTNELNILLNHVRKNNRYDYRVPSMLDILLGEAQGLHPESFSEPNTPLLETIAHGFQGLVGELDKAYISAYDSETIQWTETALSTGLTQNAHRCAKIFLTAFSTIYDAVHDLRINCNSLRGHQIHSSSDLGGLFLRHGFKVSAENKQHWELQNKSVINGEYVANRLSFRVEGAKDNEHLKECESNKRKSNVLFNLFDILKCILHHVDQYNAICHIAILPKPRTPCTVFEMLAWLSGLTYTSAYQALLSDGFTNVLDNPDTPLAGDGEISVFDIEQSYLEAHPQTITYKSIRTVLQYLCSKSYDLLTTVVGHGDAATFYACDYSNNTLNLYYPSSGEDCLQMLLDFLRRILQPLRYLFERCSVADKNYGWADCHYGRDVPTTKSHCNIKPTDDVTCLPNCQPNCKPNCQPTSPLMNYLSDSLLGYLPHRLESVGCKSKCSTCPSTSRLGMPCVTPLGFRAFSGSTKTGRQLCEIIREFLGSGVVSSLFGLSPTPPKTLPEHFSFGLSLVNKWVKVASYITDAGIKPVSQTKIEASIQTLSIKLCTDTGKLTNVLRDAYGSSQHEHQDQNHLEVYADVSSLCMTRSCTDRDMRCAPYLSTLCSDTYQYLVHKNFATYLTWAVYLPWDFWNQLNNLCNAFKNIFCQDWGCHTCLRAEKCKRGQHGLVEKVENQPDKPHCNCPSMVQCKGVSATLYQFGFCFGNAATLNNEASAKKCSDFCSQLDKVLKSEYFVKLFKECDIFIWTIREPFTYLVLALWSLSLFYLICVMVGRLDVLHIRSHLRSPSSHRITAQSLLAAAQVGRLAKISYLQP</sequence>
<keyword evidence="1" id="KW-0175">Coiled coil</keyword>
<reference evidence="3" key="1">
    <citation type="journal article" date="2014" name="Nucleic Acids Res.">
        <title>The evolutionary dynamics of variant antigen genes in Babesia reveal a history of genomic innovation underlying host-parasite interaction.</title>
        <authorList>
            <person name="Jackson A.P."/>
            <person name="Otto T.D."/>
            <person name="Darby A."/>
            <person name="Ramaprasad A."/>
            <person name="Xia D."/>
            <person name="Echaide I.E."/>
            <person name="Farber M."/>
            <person name="Gahlot S."/>
            <person name="Gamble J."/>
            <person name="Gupta D."/>
            <person name="Gupta Y."/>
            <person name="Jackson L."/>
            <person name="Malandrin L."/>
            <person name="Malas T.B."/>
            <person name="Moussa E."/>
            <person name="Nair M."/>
            <person name="Reid AJ."/>
            <person name="Sanders M."/>
            <person name="Sharma J."/>
            <person name="Tracey A."/>
            <person name="Quail M.A."/>
            <person name="Weir W."/>
            <person name="Wastling J.M."/>
            <person name="Hall N."/>
            <person name="Willadsen P."/>
            <person name="Lingelbach K."/>
            <person name="Shiels B."/>
            <person name="Tait A."/>
            <person name="Berriman M."/>
            <person name="Allred D.R."/>
            <person name="Pain A."/>
        </authorList>
    </citation>
    <scope>NUCLEOTIDE SEQUENCE</scope>
    <source>
        <strain evidence="3">Bond</strain>
    </source>
</reference>
<feature type="coiled-coil region" evidence="1">
    <location>
        <begin position="739"/>
        <end position="799"/>
    </location>
</feature>
<proteinExistence type="predicted"/>
<dbReference type="EMBL" id="LK054871">
    <property type="protein sequence ID" value="CDR71415.1"/>
    <property type="molecule type" value="Genomic_DNA"/>
</dbReference>
<keyword evidence="2" id="KW-0812">Transmembrane</keyword>
<evidence type="ECO:0000256" key="2">
    <source>
        <dbReference type="SAM" id="Phobius"/>
    </source>
</evidence>
<accession>A0A061BPH9</accession>
<protein>
    <recommendedName>
        <fullName evidence="4">C3H1-type domain-containing protein</fullName>
    </recommendedName>
</protein>
<dbReference type="KEGG" id="bbig:BBBOND_0000650"/>
<organism evidence="3">
    <name type="scientific">Babesia bigemina</name>
    <dbReference type="NCBI Taxonomy" id="5866"/>
    <lineage>
        <taxon>Eukaryota</taxon>
        <taxon>Sar</taxon>
        <taxon>Alveolata</taxon>
        <taxon>Apicomplexa</taxon>
        <taxon>Aconoidasida</taxon>
        <taxon>Piroplasmida</taxon>
        <taxon>Babesiidae</taxon>
        <taxon>Babesia</taxon>
    </lineage>
</organism>
<evidence type="ECO:0000313" key="3">
    <source>
        <dbReference type="EMBL" id="CDR71415.1"/>
    </source>
</evidence>
<keyword evidence="2" id="KW-0472">Membrane</keyword>